<reference evidence="3" key="1">
    <citation type="submission" date="2021-01" db="EMBL/GenBank/DDBJ databases">
        <authorList>
            <person name="Corre E."/>
            <person name="Pelletier E."/>
            <person name="Niang G."/>
            <person name="Scheremetjew M."/>
            <person name="Finn R."/>
            <person name="Kale V."/>
            <person name="Holt S."/>
            <person name="Cochrane G."/>
            <person name="Meng A."/>
            <person name="Brown T."/>
            <person name="Cohen L."/>
        </authorList>
    </citation>
    <scope>NUCLEOTIDE SEQUENCE</scope>
    <source>
        <strain evidence="3">CCMP645</strain>
    </source>
</reference>
<dbReference type="EMBL" id="HBIZ01018471">
    <property type="protein sequence ID" value="CAE0758960.1"/>
    <property type="molecule type" value="Transcribed_RNA"/>
</dbReference>
<dbReference type="EMBL" id="HBIZ01018470">
    <property type="protein sequence ID" value="CAE0758959.1"/>
    <property type="molecule type" value="Transcribed_RNA"/>
</dbReference>
<gene>
    <name evidence="2" type="ORF">PCAR00345_LOCUS11553</name>
    <name evidence="3" type="ORF">PCAR00345_LOCUS11554</name>
</gene>
<accession>A0A6S9TI00</accession>
<evidence type="ECO:0000313" key="3">
    <source>
        <dbReference type="EMBL" id="CAE0758960.1"/>
    </source>
</evidence>
<proteinExistence type="predicted"/>
<organism evidence="3">
    <name type="scientific">Chrysotila carterae</name>
    <name type="common">Marine alga</name>
    <name type="synonym">Syracosphaera carterae</name>
    <dbReference type="NCBI Taxonomy" id="13221"/>
    <lineage>
        <taxon>Eukaryota</taxon>
        <taxon>Haptista</taxon>
        <taxon>Haptophyta</taxon>
        <taxon>Prymnesiophyceae</taxon>
        <taxon>Isochrysidales</taxon>
        <taxon>Isochrysidaceae</taxon>
        <taxon>Chrysotila</taxon>
    </lineage>
</organism>
<keyword evidence="1" id="KW-0812">Transmembrane</keyword>
<keyword evidence="1" id="KW-1133">Transmembrane helix</keyword>
<keyword evidence="1" id="KW-0472">Membrane</keyword>
<feature type="transmembrane region" description="Helical" evidence="1">
    <location>
        <begin position="225"/>
        <end position="245"/>
    </location>
</feature>
<evidence type="ECO:0000313" key="2">
    <source>
        <dbReference type="EMBL" id="CAE0758959.1"/>
    </source>
</evidence>
<protein>
    <submittedName>
        <fullName evidence="3">Uncharacterized protein</fullName>
    </submittedName>
</protein>
<sequence>MHERRRACQPRASMTAGLRTRHGRSCMRAAVCPSCAHGITWTPHTQLHGDRRTPAYENALSRRQRQTGRTDGRLQMSADILIIKIHCRHACARRVCTDKCNQACTSYSYSNICKYTRARAQTHRPKRVFARSLCGCARAHTLANAGHAAWTWRGRARRERTFSRLCHSARPRSRPLASPLPGPRFRDRVRIRCRLPFSASTCRCVLRVKGAVLYPFLDPTLRRAVLLHLALMSAMATFFVLGAAADAAASRMPAAMRIAVVYAGCAAIMRTRTIRGIPQVHKQA</sequence>
<evidence type="ECO:0000256" key="1">
    <source>
        <dbReference type="SAM" id="Phobius"/>
    </source>
</evidence>
<name>A0A6S9TI00_CHRCT</name>
<dbReference type="AlphaFoldDB" id="A0A6S9TI00"/>